<sequence>MTNALRPFLDRWRLVALLASAAMLATAHAFETFGGLAPCTLCLRQREVYWTALGLALGFMIAVRLPGGPRWREATCWILGLVFLVGAGVAIYHAGAEWKFWAGPSTCASTGAGVSAASLDALLKGAEIKPPSCDKAAWVFLGLSMAGWNAVVSLVLAGLSALAALRERSKP</sequence>
<protein>
    <submittedName>
        <fullName evidence="7">Disulfide bond formation protein B</fullName>
    </submittedName>
</protein>
<reference evidence="8" key="1">
    <citation type="submission" date="2018-05" db="EMBL/GenBank/DDBJ databases">
        <authorList>
            <person name="Li X."/>
        </authorList>
    </citation>
    <scope>NUCLEOTIDE SEQUENCE [LARGE SCALE GENOMIC DNA]</scope>
    <source>
        <strain evidence="8">YIM 73061</strain>
    </source>
</reference>
<feature type="transmembrane region" description="Helical" evidence="5">
    <location>
        <begin position="48"/>
        <end position="65"/>
    </location>
</feature>
<dbReference type="GO" id="GO:0016020">
    <property type="term" value="C:membrane"/>
    <property type="evidence" value="ECO:0007669"/>
    <property type="project" value="UniProtKB-SubCell"/>
</dbReference>
<dbReference type="GO" id="GO:0006457">
    <property type="term" value="P:protein folding"/>
    <property type="evidence" value="ECO:0007669"/>
    <property type="project" value="InterPro"/>
</dbReference>
<dbReference type="RefSeq" id="WP_111514611.1">
    <property type="nucleotide sequence ID" value="NZ_QFYR01000001.1"/>
</dbReference>
<dbReference type="AlphaFoldDB" id="A0A328AVG7"/>
<evidence type="ECO:0000256" key="3">
    <source>
        <dbReference type="ARBA" id="ARBA00022989"/>
    </source>
</evidence>
<feature type="transmembrane region" description="Helical" evidence="5">
    <location>
        <begin position="77"/>
        <end position="95"/>
    </location>
</feature>
<dbReference type="OrthoDB" id="9808637at2"/>
<evidence type="ECO:0000313" key="8">
    <source>
        <dbReference type="Proteomes" id="UP000249725"/>
    </source>
</evidence>
<dbReference type="InterPro" id="IPR003752">
    <property type="entry name" value="DiS_bond_form_DsbB/BdbC"/>
</dbReference>
<comment type="subcellular location">
    <subcellularLocation>
        <location evidence="1">Membrane</location>
        <topology evidence="1">Multi-pass membrane protein</topology>
    </subcellularLocation>
</comment>
<comment type="caution">
    <text evidence="7">The sequence shown here is derived from an EMBL/GenBank/DDBJ whole genome shotgun (WGS) entry which is preliminary data.</text>
</comment>
<evidence type="ECO:0000256" key="4">
    <source>
        <dbReference type="ARBA" id="ARBA00023136"/>
    </source>
</evidence>
<name>A0A328AVG7_9CAUL</name>
<evidence type="ECO:0000313" key="7">
    <source>
        <dbReference type="EMBL" id="RAK58161.1"/>
    </source>
</evidence>
<feature type="transmembrane region" description="Helical" evidence="5">
    <location>
        <begin position="137"/>
        <end position="165"/>
    </location>
</feature>
<dbReference type="PIRSF" id="PIRSF033913">
    <property type="entry name" value="S-S_format_DsbB"/>
    <property type="match status" value="1"/>
</dbReference>
<proteinExistence type="predicted"/>
<evidence type="ECO:0000256" key="1">
    <source>
        <dbReference type="ARBA" id="ARBA00004141"/>
    </source>
</evidence>
<feature type="chain" id="PRO_5016352240" evidence="6">
    <location>
        <begin position="30"/>
        <end position="171"/>
    </location>
</feature>
<evidence type="ECO:0000256" key="6">
    <source>
        <dbReference type="SAM" id="SignalP"/>
    </source>
</evidence>
<dbReference type="Pfam" id="PF02600">
    <property type="entry name" value="DsbB"/>
    <property type="match status" value="1"/>
</dbReference>
<evidence type="ECO:0000256" key="2">
    <source>
        <dbReference type="ARBA" id="ARBA00022692"/>
    </source>
</evidence>
<dbReference type="Proteomes" id="UP000249725">
    <property type="component" value="Unassembled WGS sequence"/>
</dbReference>
<dbReference type="Gene3D" id="1.20.1550.10">
    <property type="entry name" value="DsbB-like"/>
    <property type="match status" value="1"/>
</dbReference>
<keyword evidence="3 5" id="KW-1133">Transmembrane helix</keyword>
<keyword evidence="6" id="KW-0732">Signal</keyword>
<keyword evidence="8" id="KW-1185">Reference proteome</keyword>
<feature type="signal peptide" evidence="6">
    <location>
        <begin position="1"/>
        <end position="29"/>
    </location>
</feature>
<dbReference type="InterPro" id="IPR024199">
    <property type="entry name" value="Uncharacterised_DsbB"/>
</dbReference>
<dbReference type="EMBL" id="QFYR01000001">
    <property type="protein sequence ID" value="RAK58161.1"/>
    <property type="molecule type" value="Genomic_DNA"/>
</dbReference>
<gene>
    <name evidence="7" type="ORF">DJ018_00960</name>
</gene>
<dbReference type="InterPro" id="IPR023380">
    <property type="entry name" value="DsbB-like_sf"/>
</dbReference>
<keyword evidence="4 5" id="KW-0472">Membrane</keyword>
<dbReference type="GO" id="GO:0015035">
    <property type="term" value="F:protein-disulfide reductase activity"/>
    <property type="evidence" value="ECO:0007669"/>
    <property type="project" value="InterPro"/>
</dbReference>
<dbReference type="SUPFAM" id="SSF158442">
    <property type="entry name" value="DsbB-like"/>
    <property type="match status" value="1"/>
</dbReference>
<keyword evidence="2 5" id="KW-0812">Transmembrane</keyword>
<organism evidence="7 8">
    <name type="scientific">Phenylobacterium deserti</name>
    <dbReference type="NCBI Taxonomy" id="1914756"/>
    <lineage>
        <taxon>Bacteria</taxon>
        <taxon>Pseudomonadati</taxon>
        <taxon>Pseudomonadota</taxon>
        <taxon>Alphaproteobacteria</taxon>
        <taxon>Caulobacterales</taxon>
        <taxon>Caulobacteraceae</taxon>
        <taxon>Phenylobacterium</taxon>
    </lineage>
</organism>
<evidence type="ECO:0000256" key="5">
    <source>
        <dbReference type="SAM" id="Phobius"/>
    </source>
</evidence>
<accession>A0A328AVG7</accession>